<evidence type="ECO:0008006" key="7">
    <source>
        <dbReference type="Google" id="ProtNLM"/>
    </source>
</evidence>
<evidence type="ECO:0000313" key="6">
    <source>
        <dbReference type="Proteomes" id="UP000697107"/>
    </source>
</evidence>
<gene>
    <name evidence="1" type="ORF">PC113_g9977</name>
    <name evidence="2" type="ORF">PC115_g9054</name>
    <name evidence="3" type="ORF">PC117_g14258</name>
    <name evidence="4" type="ORF">PC118_g9741</name>
    <name evidence="5" type="ORF">PC129_g12122</name>
</gene>
<sequence>MRKRELLSTIRSLLPAGTSWPSSDQGDIQLQDGKTVLMLVARTPDSRLALKLIDFVHPFTANFWARDSKGRHVIMDACYYGVHPSVLQRLMKWARKCTLNVIVPMSRLDVDGLDAMELAIREGHGELASSLLGQRDATSYYDSFCNHYPLEVLELAIQSENEQCVRAILTNKRVLRGLQPGATASLNLTMRWMQRQNSTKRLFNIFTCVAAAVRCNMPQIVQVLLKINPEETRQAVWYAVCSGSTANVSPELQQMANSYLLDKVWPQVGVIILLRNWEQLARTGSEHSHSLWQRTRHLWHHDSHDSHDWEAVASHPWATLPRELFSYILSFLLPSKTSEMQKVAPLIMF</sequence>
<reference evidence="4" key="1">
    <citation type="submission" date="2018-10" db="EMBL/GenBank/DDBJ databases">
        <title>Effector identification in a new, highly contiguous assembly of the strawberry crown rot pathogen Phytophthora cactorum.</title>
        <authorList>
            <person name="Armitage A.D."/>
            <person name="Nellist C.F."/>
            <person name="Bates H."/>
            <person name="Vickerstaff R.J."/>
            <person name="Harrison R.J."/>
        </authorList>
    </citation>
    <scope>NUCLEOTIDE SEQUENCE</scope>
    <source>
        <strain evidence="1">15-7</strain>
        <strain evidence="2">4032</strain>
        <strain evidence="3">4040</strain>
        <strain evidence="4">P415</strain>
        <strain evidence="5">P421</strain>
    </source>
</reference>
<dbReference type="EMBL" id="RCML01000270">
    <property type="protein sequence ID" value="KAG2982869.1"/>
    <property type="molecule type" value="Genomic_DNA"/>
</dbReference>
<name>A0A8T1G3R3_9STRA</name>
<evidence type="ECO:0000313" key="4">
    <source>
        <dbReference type="EMBL" id="KAG2982869.1"/>
    </source>
</evidence>
<dbReference type="InterPro" id="IPR036770">
    <property type="entry name" value="Ankyrin_rpt-contain_sf"/>
</dbReference>
<dbReference type="AlphaFoldDB" id="A0A8T1G3R3"/>
<evidence type="ECO:0000313" key="5">
    <source>
        <dbReference type="EMBL" id="KAG3217038.1"/>
    </source>
</evidence>
<dbReference type="Proteomes" id="UP000697107">
    <property type="component" value="Unassembled WGS sequence"/>
</dbReference>
<dbReference type="EMBL" id="RCMI01000243">
    <property type="protein sequence ID" value="KAG2923117.1"/>
    <property type="molecule type" value="Genomic_DNA"/>
</dbReference>
<evidence type="ECO:0000313" key="1">
    <source>
        <dbReference type="EMBL" id="KAG2858235.1"/>
    </source>
</evidence>
<dbReference type="EMBL" id="RCMK01000440">
    <property type="protein sequence ID" value="KAG2928656.1"/>
    <property type="molecule type" value="Genomic_DNA"/>
</dbReference>
<organism evidence="4 6">
    <name type="scientific">Phytophthora cactorum</name>
    <dbReference type="NCBI Taxonomy" id="29920"/>
    <lineage>
        <taxon>Eukaryota</taxon>
        <taxon>Sar</taxon>
        <taxon>Stramenopiles</taxon>
        <taxon>Oomycota</taxon>
        <taxon>Peronosporomycetes</taxon>
        <taxon>Peronosporales</taxon>
        <taxon>Peronosporaceae</taxon>
        <taxon>Phytophthora</taxon>
    </lineage>
</organism>
<evidence type="ECO:0000313" key="2">
    <source>
        <dbReference type="EMBL" id="KAG2923117.1"/>
    </source>
</evidence>
<dbReference type="Proteomes" id="UP000736787">
    <property type="component" value="Unassembled WGS sequence"/>
</dbReference>
<dbReference type="SUPFAM" id="SSF48403">
    <property type="entry name" value="Ankyrin repeat"/>
    <property type="match status" value="1"/>
</dbReference>
<dbReference type="VEuPathDB" id="FungiDB:PC110_g11869"/>
<dbReference type="Proteomes" id="UP000774804">
    <property type="component" value="Unassembled WGS sequence"/>
</dbReference>
<evidence type="ECO:0000313" key="3">
    <source>
        <dbReference type="EMBL" id="KAG2928656.1"/>
    </source>
</evidence>
<dbReference type="EMBL" id="RCMV01000447">
    <property type="protein sequence ID" value="KAG3217038.1"/>
    <property type="molecule type" value="Genomic_DNA"/>
</dbReference>
<dbReference type="Proteomes" id="UP000760860">
    <property type="component" value="Unassembled WGS sequence"/>
</dbReference>
<accession>A0A8T1G3R3</accession>
<proteinExistence type="predicted"/>
<comment type="caution">
    <text evidence="4">The sequence shown here is derived from an EMBL/GenBank/DDBJ whole genome shotgun (WGS) entry which is preliminary data.</text>
</comment>
<dbReference type="Proteomes" id="UP000735874">
    <property type="component" value="Unassembled WGS sequence"/>
</dbReference>
<dbReference type="EMBL" id="RCMG01000259">
    <property type="protein sequence ID" value="KAG2858235.1"/>
    <property type="molecule type" value="Genomic_DNA"/>
</dbReference>
<dbReference type="Gene3D" id="1.25.40.20">
    <property type="entry name" value="Ankyrin repeat-containing domain"/>
    <property type="match status" value="1"/>
</dbReference>
<protein>
    <recommendedName>
        <fullName evidence="7">Ankyrin repeat-containing domain</fullName>
    </recommendedName>
</protein>